<dbReference type="InterPro" id="IPR024078">
    <property type="entry name" value="LmbE-like_dom_sf"/>
</dbReference>
<gene>
    <name evidence="1" type="ORF">EZV61_19020</name>
</gene>
<dbReference type="InterPro" id="IPR003737">
    <property type="entry name" value="GlcNAc_PI_deacetylase-related"/>
</dbReference>
<protein>
    <submittedName>
        <fullName evidence="1">PIG-L family deacetylase</fullName>
    </submittedName>
</protein>
<name>A0ABY2AGG7_9GAMM</name>
<dbReference type="EMBL" id="SJXE01000017">
    <property type="protein sequence ID" value="TCI01181.1"/>
    <property type="molecule type" value="Genomic_DNA"/>
</dbReference>
<dbReference type="Proteomes" id="UP000292554">
    <property type="component" value="Unassembled WGS sequence"/>
</dbReference>
<accession>A0ABY2AGG7</accession>
<comment type="caution">
    <text evidence="1">The sequence shown here is derived from an EMBL/GenBank/DDBJ whole genome shotgun (WGS) entry which is preliminary data.</text>
</comment>
<reference evidence="1 2" key="1">
    <citation type="submission" date="2019-02" db="EMBL/GenBank/DDBJ databases">
        <title>Corallincola luteus sp. nov., a marine bacterium isolated from surface sediment of Bohai Sea in China.</title>
        <authorList>
            <person name="Ren Q."/>
        </authorList>
    </citation>
    <scope>NUCLEOTIDE SEQUENCE [LARGE SCALE GENOMIC DNA]</scope>
    <source>
        <strain evidence="1 2">DASS28</strain>
    </source>
</reference>
<dbReference type="SUPFAM" id="SSF102588">
    <property type="entry name" value="LmbE-like"/>
    <property type="match status" value="1"/>
</dbReference>
<evidence type="ECO:0000313" key="2">
    <source>
        <dbReference type="Proteomes" id="UP000292554"/>
    </source>
</evidence>
<organism evidence="1 2">
    <name type="scientific">Corallincola luteus</name>
    <dbReference type="NCBI Taxonomy" id="1775177"/>
    <lineage>
        <taxon>Bacteria</taxon>
        <taxon>Pseudomonadati</taxon>
        <taxon>Pseudomonadota</taxon>
        <taxon>Gammaproteobacteria</taxon>
        <taxon>Alteromonadales</taxon>
        <taxon>Psychromonadaceae</taxon>
        <taxon>Corallincola</taxon>
    </lineage>
</organism>
<dbReference type="Pfam" id="PF02585">
    <property type="entry name" value="PIG-L"/>
    <property type="match status" value="1"/>
</dbReference>
<keyword evidence="2" id="KW-1185">Reference proteome</keyword>
<sequence>MSMKHLYISPHFDDVVFSCAGKIMQDVEAGIDVTVVTVFSKGDDSYAQRLAENIRALDLLQARGLELGFEDAPFRHSAYCDFRSLILEDIAAADAAVVATLATQLRGLVCDLSIDRVYAPLAVGTHVDHRLCFSASLHADLPKLSFYEDRPYALCSGAVEARLYQLGARPDPVAENHTWYRYPTDIAPYLQALSQMSYVQQYLPGGEARVACFDLISASLEQASEQGYQAHFQHYDFGQDEFSLAQRAYGAYASQQRVFVGTFAHNAEMSVEYAQRIRAGANGQSLFTERYWQLNEWNGCVKENNKQQRAGDRS</sequence>
<evidence type="ECO:0000313" key="1">
    <source>
        <dbReference type="EMBL" id="TCI01181.1"/>
    </source>
</evidence>
<proteinExistence type="predicted"/>
<dbReference type="Gene3D" id="3.40.50.10320">
    <property type="entry name" value="LmbE-like"/>
    <property type="match status" value="1"/>
</dbReference>